<dbReference type="Gene3D" id="1.10.10.10">
    <property type="entry name" value="Winged helix-like DNA-binding domain superfamily/Winged helix DNA-binding domain"/>
    <property type="match status" value="1"/>
</dbReference>
<evidence type="ECO:0000256" key="3">
    <source>
        <dbReference type="ARBA" id="ARBA00023163"/>
    </source>
</evidence>
<dbReference type="Pfam" id="PF01614">
    <property type="entry name" value="IclR_C"/>
    <property type="match status" value="1"/>
</dbReference>
<dbReference type="InterPro" id="IPR029016">
    <property type="entry name" value="GAF-like_dom_sf"/>
</dbReference>
<dbReference type="EMBL" id="JBHUHD010000001">
    <property type="protein sequence ID" value="MFD2142915.1"/>
    <property type="molecule type" value="Genomic_DNA"/>
</dbReference>
<keyword evidence="2" id="KW-0238">DNA-binding</keyword>
<feature type="domain" description="IclR-ED" evidence="5">
    <location>
        <begin position="81"/>
        <end position="264"/>
    </location>
</feature>
<evidence type="ECO:0000259" key="4">
    <source>
        <dbReference type="PROSITE" id="PS51077"/>
    </source>
</evidence>
<dbReference type="PROSITE" id="PS51078">
    <property type="entry name" value="ICLR_ED"/>
    <property type="match status" value="1"/>
</dbReference>
<keyword evidence="3" id="KW-0804">Transcription</keyword>
<dbReference type="Proteomes" id="UP001597299">
    <property type="component" value="Unassembled WGS sequence"/>
</dbReference>
<keyword evidence="1" id="KW-0805">Transcription regulation</keyword>
<dbReference type="InterPro" id="IPR036388">
    <property type="entry name" value="WH-like_DNA-bd_sf"/>
</dbReference>
<protein>
    <submittedName>
        <fullName evidence="6">IclR family transcriptional regulator</fullName>
    </submittedName>
</protein>
<feature type="domain" description="HTH iclR-type" evidence="4">
    <location>
        <begin position="14"/>
        <end position="77"/>
    </location>
</feature>
<proteinExistence type="predicted"/>
<dbReference type="Pfam" id="PF09339">
    <property type="entry name" value="HTH_IclR"/>
    <property type="match status" value="1"/>
</dbReference>
<dbReference type="PANTHER" id="PTHR30136">
    <property type="entry name" value="HELIX-TURN-HELIX TRANSCRIPTIONAL REGULATOR, ICLR FAMILY"/>
    <property type="match status" value="1"/>
</dbReference>
<dbReference type="PROSITE" id="PS51077">
    <property type="entry name" value="HTH_ICLR"/>
    <property type="match status" value="1"/>
</dbReference>
<keyword evidence="7" id="KW-1185">Reference proteome</keyword>
<dbReference type="Gene3D" id="3.30.450.40">
    <property type="match status" value="1"/>
</dbReference>
<evidence type="ECO:0000256" key="1">
    <source>
        <dbReference type="ARBA" id="ARBA00023015"/>
    </source>
</evidence>
<dbReference type="InterPro" id="IPR036390">
    <property type="entry name" value="WH_DNA-bd_sf"/>
</dbReference>
<dbReference type="PANTHER" id="PTHR30136:SF39">
    <property type="entry name" value="TRANSCRIPTIONAL REGULATORY PROTEIN"/>
    <property type="match status" value="1"/>
</dbReference>
<dbReference type="InterPro" id="IPR050707">
    <property type="entry name" value="HTH_MetabolicPath_Reg"/>
</dbReference>
<dbReference type="InterPro" id="IPR014757">
    <property type="entry name" value="Tscrpt_reg_IclR_C"/>
</dbReference>
<sequence length="266" mass="28502">MASPAKKTAPEATHSSLSKALSLMKVIAERGRNGMTLSAAAKRAEIHIATAHRLLVALVEEDFLNFDPYTKLYHLGLMPYEIVARAGTDLEFVSLRKKLRPYLERAQAEAGGIVSLSVVSRSEALCVDVVEGHSDIRLNTLTVGSRRPLGAGAASLALLAAQDAAEREATIAREAERYLKYGSLTADLVRTACEGLRSDGYVFNEAWIIPDIGALGIPLFSTAPGAVCAVSLTNTISRLSPDRRREIAVVLSRAAQAAGFKTMDIP</sequence>
<dbReference type="SUPFAM" id="SSF46785">
    <property type="entry name" value="Winged helix' DNA-binding domain"/>
    <property type="match status" value="1"/>
</dbReference>
<name>A0ABW4Z372_9HYPH</name>
<organism evidence="6 7">
    <name type="scientific">Ancylobacter oerskovii</name>
    <dbReference type="NCBI Taxonomy" id="459519"/>
    <lineage>
        <taxon>Bacteria</taxon>
        <taxon>Pseudomonadati</taxon>
        <taxon>Pseudomonadota</taxon>
        <taxon>Alphaproteobacteria</taxon>
        <taxon>Hyphomicrobiales</taxon>
        <taxon>Xanthobacteraceae</taxon>
        <taxon>Ancylobacter</taxon>
    </lineage>
</organism>
<evidence type="ECO:0000259" key="5">
    <source>
        <dbReference type="PROSITE" id="PS51078"/>
    </source>
</evidence>
<dbReference type="SUPFAM" id="SSF55781">
    <property type="entry name" value="GAF domain-like"/>
    <property type="match status" value="1"/>
</dbReference>
<reference evidence="7" key="1">
    <citation type="journal article" date="2019" name="Int. J. Syst. Evol. Microbiol.">
        <title>The Global Catalogue of Microorganisms (GCM) 10K type strain sequencing project: providing services to taxonomists for standard genome sequencing and annotation.</title>
        <authorList>
            <consortium name="The Broad Institute Genomics Platform"/>
            <consortium name="The Broad Institute Genome Sequencing Center for Infectious Disease"/>
            <person name="Wu L."/>
            <person name="Ma J."/>
        </authorList>
    </citation>
    <scope>NUCLEOTIDE SEQUENCE [LARGE SCALE GENOMIC DNA]</scope>
    <source>
        <strain evidence="7">CCM 7435</strain>
    </source>
</reference>
<gene>
    <name evidence="6" type="ORF">ACFSNC_21110</name>
</gene>
<dbReference type="RefSeq" id="WP_213356123.1">
    <property type="nucleotide sequence ID" value="NZ_JAHBGB010000044.1"/>
</dbReference>
<evidence type="ECO:0000256" key="2">
    <source>
        <dbReference type="ARBA" id="ARBA00023125"/>
    </source>
</evidence>
<evidence type="ECO:0000313" key="6">
    <source>
        <dbReference type="EMBL" id="MFD2142915.1"/>
    </source>
</evidence>
<accession>A0ABW4Z372</accession>
<comment type="caution">
    <text evidence="6">The sequence shown here is derived from an EMBL/GenBank/DDBJ whole genome shotgun (WGS) entry which is preliminary data.</text>
</comment>
<evidence type="ECO:0000313" key="7">
    <source>
        <dbReference type="Proteomes" id="UP001597299"/>
    </source>
</evidence>
<dbReference type="InterPro" id="IPR005471">
    <property type="entry name" value="Tscrpt_reg_IclR_N"/>
</dbReference>
<dbReference type="SMART" id="SM00346">
    <property type="entry name" value="HTH_ICLR"/>
    <property type="match status" value="1"/>
</dbReference>